<dbReference type="EMBL" id="SMAF01000003">
    <property type="protein sequence ID" value="TCT00284.1"/>
    <property type="molecule type" value="Genomic_DNA"/>
</dbReference>
<evidence type="ECO:0000256" key="1">
    <source>
        <dbReference type="SAM" id="SignalP"/>
    </source>
</evidence>
<proteinExistence type="predicted"/>
<dbReference type="Gene3D" id="2.60.120.1370">
    <property type="match status" value="1"/>
</dbReference>
<feature type="chain" id="PRO_5030100319" evidence="1">
    <location>
        <begin position="28"/>
        <end position="411"/>
    </location>
</feature>
<evidence type="ECO:0000259" key="2">
    <source>
        <dbReference type="Pfam" id="PF16024"/>
    </source>
</evidence>
<evidence type="ECO:0000259" key="3">
    <source>
        <dbReference type="Pfam" id="PF20943"/>
    </source>
</evidence>
<evidence type="ECO:0000313" key="4">
    <source>
        <dbReference type="EMBL" id="TCT00284.1"/>
    </source>
</evidence>
<reference evidence="4 5" key="1">
    <citation type="submission" date="2019-03" db="EMBL/GenBank/DDBJ databases">
        <title>Genomic Encyclopedia of Type Strains, Phase IV (KMG-IV): sequencing the most valuable type-strain genomes for metagenomic binning, comparative biology and taxonomic classification.</title>
        <authorList>
            <person name="Goeker M."/>
        </authorList>
    </citation>
    <scope>NUCLEOTIDE SEQUENCE [LARGE SCALE GENOMIC DNA]</scope>
    <source>
        <strain evidence="4 5">DSM 21944</strain>
    </source>
</reference>
<name>A0A4S3KXP1_9GAMM</name>
<feature type="signal peptide" evidence="1">
    <location>
        <begin position="1"/>
        <end position="27"/>
    </location>
</feature>
<sequence>MTANNRSFRFNVLAATLALAFASAAGAQQAARLQPAQSGDLVPTRVVESGRIAAPDLERAPVQFFHPLSADETVSAYHEPFKAESREYWQQVDGGQLRDGYALALTSPGAVVMISPGVEAHPLQRQQLTVSSGGRVFNADTATETLADADALRQAGLDVNAGTIAFKLRPGHEGDARVHVAGAEGRYVLHVLEPQSRNVLLAQAGVDVVHAGGELEVRVALEGGAAIDAISGLLVSPDGVAYDLQFAAADRKAPSERVGTLRTPARIAAVPGLWDVRATVAGNDGQRAFQRDVRTAVAVVAPTARLAGDATVQVMRTGGMDTRFGVEVGTAGRYEVRAVMYATSAKHGGMVPVGVSYSAAWLEPGAQALALNWPASILAEYSAPYAIRDLRLTDQGGVATLERRAEALHIE</sequence>
<keyword evidence="5" id="KW-1185">Reference proteome</keyword>
<dbReference type="Pfam" id="PF16024">
    <property type="entry name" value="DUF4785_1st"/>
    <property type="match status" value="1"/>
</dbReference>
<organism evidence="4 5">
    <name type="scientific">Pseudofulvimonas gallinarii</name>
    <dbReference type="NCBI Taxonomy" id="634155"/>
    <lineage>
        <taxon>Bacteria</taxon>
        <taxon>Pseudomonadati</taxon>
        <taxon>Pseudomonadota</taxon>
        <taxon>Gammaproteobacteria</taxon>
        <taxon>Lysobacterales</taxon>
        <taxon>Rhodanobacteraceae</taxon>
        <taxon>Pseudofulvimonas</taxon>
    </lineage>
</organism>
<dbReference type="AlphaFoldDB" id="A0A4S3KXP1"/>
<dbReference type="Pfam" id="PF20943">
    <property type="entry name" value="DUF4785_3rd"/>
    <property type="match status" value="1"/>
</dbReference>
<evidence type="ECO:0000313" key="5">
    <source>
        <dbReference type="Proteomes" id="UP000294599"/>
    </source>
</evidence>
<dbReference type="OrthoDB" id="5935982at2"/>
<keyword evidence="1" id="KW-0732">Signal</keyword>
<feature type="domain" description="DUF4785" evidence="3">
    <location>
        <begin position="303"/>
        <end position="410"/>
    </location>
</feature>
<dbReference type="InterPro" id="IPR031979">
    <property type="entry name" value="DUF4785_N"/>
</dbReference>
<comment type="caution">
    <text evidence="4">The sequence shown here is derived from an EMBL/GenBank/DDBJ whole genome shotgun (WGS) entry which is preliminary data.</text>
</comment>
<dbReference type="Proteomes" id="UP000294599">
    <property type="component" value="Unassembled WGS sequence"/>
</dbReference>
<protein>
    <submittedName>
        <fullName evidence="4">Uncharacterized protein DUF4785</fullName>
    </submittedName>
</protein>
<gene>
    <name evidence="4" type="ORF">EDC25_10352</name>
</gene>
<accession>A0A4S3KXP1</accession>
<dbReference type="RefSeq" id="WP_123522719.1">
    <property type="nucleotide sequence ID" value="NZ_JBHLWF010000007.1"/>
</dbReference>
<dbReference type="InterPro" id="IPR048295">
    <property type="entry name" value="DUF4785_C"/>
</dbReference>
<feature type="domain" description="DUF4785" evidence="2">
    <location>
        <begin position="54"/>
        <end position="193"/>
    </location>
</feature>
<dbReference type="Gene3D" id="2.60.40.3870">
    <property type="entry name" value="Uncharacterised protein PF16024, DUF4785"/>
    <property type="match status" value="1"/>
</dbReference>